<gene>
    <name evidence="2" type="ORF">SNE40_020454</name>
</gene>
<reference evidence="2 3" key="1">
    <citation type="submission" date="2024-01" db="EMBL/GenBank/DDBJ databases">
        <title>The genome of the rayed Mediterranean limpet Patella caerulea (Linnaeus, 1758).</title>
        <authorList>
            <person name="Anh-Thu Weber A."/>
            <person name="Halstead-Nussloch G."/>
        </authorList>
    </citation>
    <scope>NUCLEOTIDE SEQUENCE [LARGE SCALE GENOMIC DNA]</scope>
    <source>
        <strain evidence="2">AATW-2023a</strain>
        <tissue evidence="2">Whole specimen</tissue>
    </source>
</reference>
<dbReference type="Gene3D" id="3.30.70.1820">
    <property type="entry name" value="L1 transposable element, RRM domain"/>
    <property type="match status" value="1"/>
</dbReference>
<name>A0AAN8G7E9_PATCE</name>
<feature type="coiled-coil region" evidence="1">
    <location>
        <begin position="149"/>
        <end position="176"/>
    </location>
</feature>
<dbReference type="EMBL" id="JAZGQO010000015">
    <property type="protein sequence ID" value="KAK6169388.1"/>
    <property type="molecule type" value="Genomic_DNA"/>
</dbReference>
<keyword evidence="3" id="KW-1185">Reference proteome</keyword>
<evidence type="ECO:0000313" key="3">
    <source>
        <dbReference type="Proteomes" id="UP001347796"/>
    </source>
</evidence>
<sequence length="331" mass="38596">MSQTRQSSRKNANVMSGGQKLIAEMLPNSNIIIDDTATNTQTSACKNDKQNTESEQTLTHPQINNENNIETNIETNVKDMFTTLVQKIDSMNNNMEKKFENIEEKITRFETEIYKEIHTMREESKQMDKRVEACESNCHFESDRIDKISKDISEKQEKQNDELQKLNEQVIMLEKHERKYNILIYGVPVPTATTGGEENITQTLHTFFSDKLNIDKETIQKLAIANAHRLSVNKSSDGDTYGPPAIIVRFLHFPHRELIMSKRFNLPKGEKMKIWSDLPKTMKKERNRLSHIAYTIRKDEKLQTRIREEGIKLILETRKDKTHKWSARKNT</sequence>
<protein>
    <submittedName>
        <fullName evidence="2">Uncharacterized protein</fullName>
    </submittedName>
</protein>
<dbReference type="Proteomes" id="UP001347796">
    <property type="component" value="Unassembled WGS sequence"/>
</dbReference>
<comment type="caution">
    <text evidence="2">The sequence shown here is derived from an EMBL/GenBank/DDBJ whole genome shotgun (WGS) entry which is preliminary data.</text>
</comment>
<proteinExistence type="predicted"/>
<evidence type="ECO:0000313" key="2">
    <source>
        <dbReference type="EMBL" id="KAK6169388.1"/>
    </source>
</evidence>
<accession>A0AAN8G7E9</accession>
<evidence type="ECO:0000256" key="1">
    <source>
        <dbReference type="SAM" id="Coils"/>
    </source>
</evidence>
<organism evidence="2 3">
    <name type="scientific">Patella caerulea</name>
    <name type="common">Rayed Mediterranean limpet</name>
    <dbReference type="NCBI Taxonomy" id="87958"/>
    <lineage>
        <taxon>Eukaryota</taxon>
        <taxon>Metazoa</taxon>
        <taxon>Spiralia</taxon>
        <taxon>Lophotrochozoa</taxon>
        <taxon>Mollusca</taxon>
        <taxon>Gastropoda</taxon>
        <taxon>Patellogastropoda</taxon>
        <taxon>Patelloidea</taxon>
        <taxon>Patellidae</taxon>
        <taxon>Patella</taxon>
    </lineage>
</organism>
<dbReference type="AlphaFoldDB" id="A0AAN8G7E9"/>
<feature type="coiled-coil region" evidence="1">
    <location>
        <begin position="85"/>
        <end position="112"/>
    </location>
</feature>
<keyword evidence="1" id="KW-0175">Coiled coil</keyword>